<feature type="domain" description="HhH-GPD" evidence="7">
    <location>
        <begin position="58"/>
        <end position="216"/>
    </location>
</feature>
<keyword evidence="9" id="KW-1185">Reference proteome</keyword>
<protein>
    <submittedName>
        <fullName evidence="8">DNA glycosylase</fullName>
    </submittedName>
</protein>
<organism evidence="8 9">
    <name type="scientific">Fragilariopsis cylindrus CCMP1102</name>
    <dbReference type="NCBI Taxonomy" id="635003"/>
    <lineage>
        <taxon>Eukaryota</taxon>
        <taxon>Sar</taxon>
        <taxon>Stramenopiles</taxon>
        <taxon>Ochrophyta</taxon>
        <taxon>Bacillariophyta</taxon>
        <taxon>Bacillariophyceae</taxon>
        <taxon>Bacillariophycidae</taxon>
        <taxon>Bacillariales</taxon>
        <taxon>Bacillariaceae</taxon>
        <taxon>Fragilariopsis</taxon>
    </lineage>
</organism>
<accession>A0A1E7F6Y5</accession>
<keyword evidence="6" id="KW-0326">Glycosidase</keyword>
<dbReference type="GO" id="GO:0006289">
    <property type="term" value="P:nucleotide-excision repair"/>
    <property type="evidence" value="ECO:0007669"/>
    <property type="project" value="TreeGrafter"/>
</dbReference>
<keyword evidence="3" id="KW-0378">Hydrolase</keyword>
<dbReference type="PANTHER" id="PTHR43286">
    <property type="entry name" value="ENDONUCLEASE III-LIKE PROTEIN 1"/>
    <property type="match status" value="1"/>
</dbReference>
<evidence type="ECO:0000256" key="2">
    <source>
        <dbReference type="ARBA" id="ARBA00022763"/>
    </source>
</evidence>
<dbReference type="InParanoid" id="A0A1E7F6Y5"/>
<dbReference type="GO" id="GO:0003906">
    <property type="term" value="F:DNA-(apurinic or apyrimidinic site) endonuclease activity"/>
    <property type="evidence" value="ECO:0007669"/>
    <property type="project" value="TreeGrafter"/>
</dbReference>
<dbReference type="EMBL" id="KV784361">
    <property type="protein sequence ID" value="OEU13889.1"/>
    <property type="molecule type" value="Genomic_DNA"/>
</dbReference>
<feature type="non-terminal residue" evidence="8">
    <location>
        <position position="217"/>
    </location>
</feature>
<gene>
    <name evidence="8" type="primary">EndoIIIa</name>
    <name evidence="8" type="ORF">FRACYDRAFT_162373</name>
</gene>
<dbReference type="PANTHER" id="PTHR43286:SF1">
    <property type="entry name" value="ENDONUCLEASE III-LIKE PROTEIN 1"/>
    <property type="match status" value="1"/>
</dbReference>
<dbReference type="OrthoDB" id="2099276at2759"/>
<dbReference type="Gene3D" id="1.10.1670.10">
    <property type="entry name" value="Helix-hairpin-Helix base-excision DNA repair enzymes (C-terminal)"/>
    <property type="match status" value="1"/>
</dbReference>
<dbReference type="GO" id="GO:0005634">
    <property type="term" value="C:nucleus"/>
    <property type="evidence" value="ECO:0007669"/>
    <property type="project" value="TreeGrafter"/>
</dbReference>
<dbReference type="KEGG" id="fcy:FRACYDRAFT_162373"/>
<dbReference type="AlphaFoldDB" id="A0A1E7F6Y5"/>
<dbReference type="CDD" id="cd00056">
    <property type="entry name" value="ENDO3c"/>
    <property type="match status" value="1"/>
</dbReference>
<dbReference type="InterPro" id="IPR023170">
    <property type="entry name" value="HhH_base_excis_C"/>
</dbReference>
<evidence type="ECO:0000313" key="8">
    <source>
        <dbReference type="EMBL" id="OEU13889.1"/>
    </source>
</evidence>
<evidence type="ECO:0000256" key="3">
    <source>
        <dbReference type="ARBA" id="ARBA00022801"/>
    </source>
</evidence>
<evidence type="ECO:0000256" key="4">
    <source>
        <dbReference type="ARBA" id="ARBA00023204"/>
    </source>
</evidence>
<proteinExistence type="inferred from homology"/>
<dbReference type="InterPro" id="IPR003265">
    <property type="entry name" value="HhH-GPD_domain"/>
</dbReference>
<dbReference type="Pfam" id="PF00730">
    <property type="entry name" value="HhH-GPD"/>
    <property type="match status" value="1"/>
</dbReference>
<dbReference type="Proteomes" id="UP000095751">
    <property type="component" value="Unassembled WGS sequence"/>
</dbReference>
<evidence type="ECO:0000259" key="7">
    <source>
        <dbReference type="SMART" id="SM00478"/>
    </source>
</evidence>
<dbReference type="FunFam" id="1.10.340.30:FF:000001">
    <property type="entry name" value="Endonuclease III"/>
    <property type="match status" value="1"/>
</dbReference>
<keyword evidence="5" id="KW-0456">Lyase</keyword>
<dbReference type="SUPFAM" id="SSF48150">
    <property type="entry name" value="DNA-glycosylase"/>
    <property type="match status" value="1"/>
</dbReference>
<name>A0A1E7F6Y5_9STRA</name>
<dbReference type="Gene3D" id="1.10.340.30">
    <property type="entry name" value="Hypothetical protein, domain 2"/>
    <property type="match status" value="1"/>
</dbReference>
<dbReference type="InterPro" id="IPR011257">
    <property type="entry name" value="DNA_glycosylase"/>
</dbReference>
<reference evidence="8 9" key="1">
    <citation type="submission" date="2016-09" db="EMBL/GenBank/DDBJ databases">
        <title>Extensive genetic diversity and differential bi-allelic expression allows diatom success in the polar Southern Ocean.</title>
        <authorList>
            <consortium name="DOE Joint Genome Institute"/>
            <person name="Mock T."/>
            <person name="Otillar R.P."/>
            <person name="Strauss J."/>
            <person name="Dupont C."/>
            <person name="Frickenhaus S."/>
            <person name="Maumus F."/>
            <person name="Mcmullan M."/>
            <person name="Sanges R."/>
            <person name="Schmutz J."/>
            <person name="Toseland A."/>
            <person name="Valas R."/>
            <person name="Veluchamy A."/>
            <person name="Ward B.J."/>
            <person name="Allen A."/>
            <person name="Barry K."/>
            <person name="Falciatore A."/>
            <person name="Ferrante M."/>
            <person name="Fortunato A.E."/>
            <person name="Gloeckner G."/>
            <person name="Gruber A."/>
            <person name="Hipkin R."/>
            <person name="Janech M."/>
            <person name="Kroth P."/>
            <person name="Leese F."/>
            <person name="Lindquist E."/>
            <person name="Lyon B.R."/>
            <person name="Martin J."/>
            <person name="Mayer C."/>
            <person name="Parker M."/>
            <person name="Quesneville H."/>
            <person name="Raymond J."/>
            <person name="Uhlig C."/>
            <person name="Valentin K.U."/>
            <person name="Worden A.Z."/>
            <person name="Armbrust E.V."/>
            <person name="Bowler C."/>
            <person name="Green B."/>
            <person name="Moulton V."/>
            <person name="Van Oosterhout C."/>
            <person name="Grigoriev I."/>
        </authorList>
    </citation>
    <scope>NUCLEOTIDE SEQUENCE [LARGE SCALE GENOMIC DNA]</scope>
    <source>
        <strain evidence="8 9">CCMP1102</strain>
    </source>
</reference>
<keyword evidence="4" id="KW-0234">DNA repair</keyword>
<dbReference type="GO" id="GO:0000703">
    <property type="term" value="F:oxidized pyrimidine nucleobase lesion DNA N-glycosylase activity"/>
    <property type="evidence" value="ECO:0007669"/>
    <property type="project" value="TreeGrafter"/>
</dbReference>
<dbReference type="GO" id="GO:0006285">
    <property type="term" value="P:base-excision repair, AP site formation"/>
    <property type="evidence" value="ECO:0007669"/>
    <property type="project" value="TreeGrafter"/>
</dbReference>
<dbReference type="SMART" id="SM00478">
    <property type="entry name" value="ENDO3c"/>
    <property type="match status" value="1"/>
</dbReference>
<evidence type="ECO:0000313" key="9">
    <source>
        <dbReference type="Proteomes" id="UP000095751"/>
    </source>
</evidence>
<dbReference type="GO" id="GO:0016829">
    <property type="term" value="F:lyase activity"/>
    <property type="evidence" value="ECO:0007669"/>
    <property type="project" value="UniProtKB-KW"/>
</dbReference>
<feature type="non-terminal residue" evidence="8">
    <location>
        <position position="1"/>
    </location>
</feature>
<sequence>PDGWRDTYELVRELRKDKTAPCDSAGAEALVLPPIENENDNEMYAKTRRFQTLVALMLSSQTKDAMVDRAMGNLRATDGDDGGDGLTIASIRAMDPKVLNSKINMVGFHNNKTKYIKQVVEILHEKYDDDIPSTADEMIRDLPGIGPKMAYIIEPICWGVSTGIGVDTHMQRLFPKIGFVSPDVKNPEQTRKQLQSWLPHEYWGEVNLLWVGFGQEI</sequence>
<evidence type="ECO:0000256" key="6">
    <source>
        <dbReference type="ARBA" id="ARBA00023295"/>
    </source>
</evidence>
<evidence type="ECO:0000256" key="5">
    <source>
        <dbReference type="ARBA" id="ARBA00023239"/>
    </source>
</evidence>
<keyword evidence="2" id="KW-0227">DNA damage</keyword>
<comment type="similarity">
    <text evidence="1">Belongs to the Nth/MutY family.</text>
</comment>
<evidence type="ECO:0000256" key="1">
    <source>
        <dbReference type="ARBA" id="ARBA00008343"/>
    </source>
</evidence>